<name>A0A1H5E990_9MICO</name>
<evidence type="ECO:0000313" key="3">
    <source>
        <dbReference type="Proteomes" id="UP000199220"/>
    </source>
</evidence>
<feature type="transmembrane region" description="Helical" evidence="1">
    <location>
        <begin position="38"/>
        <end position="58"/>
    </location>
</feature>
<dbReference type="EMBL" id="FNTX01000001">
    <property type="protein sequence ID" value="SED87673.1"/>
    <property type="molecule type" value="Genomic_DNA"/>
</dbReference>
<dbReference type="AlphaFoldDB" id="A0A1H5E990"/>
<keyword evidence="3" id="KW-1185">Reference proteome</keyword>
<dbReference type="OrthoDB" id="5148572at2"/>
<evidence type="ECO:0000256" key="1">
    <source>
        <dbReference type="SAM" id="Phobius"/>
    </source>
</evidence>
<gene>
    <name evidence="2" type="ORF">SAMN04488554_0937</name>
</gene>
<keyword evidence="1" id="KW-0472">Membrane</keyword>
<evidence type="ECO:0000313" key="2">
    <source>
        <dbReference type="EMBL" id="SED87673.1"/>
    </source>
</evidence>
<keyword evidence="1" id="KW-0812">Transmembrane</keyword>
<accession>A0A1H5E990</accession>
<protein>
    <recommendedName>
        <fullName evidence="4">Cell division protein FtsL</fullName>
    </recommendedName>
</protein>
<sequence>MSALPLRAFQAPPGRGSAAGWRPRLRLVRAPEPGRSRAPFIVMCLGILGAALLGVLLLNTAMAATSYQIHEQRIELAQLTETQQGLAHEADRRASPTQLEQAARRIGMEPAEDMRYLVLEDQSILGEGDGLVSED</sequence>
<keyword evidence="1" id="KW-1133">Transmembrane helix</keyword>
<evidence type="ECO:0008006" key="4">
    <source>
        <dbReference type="Google" id="ProtNLM"/>
    </source>
</evidence>
<proteinExistence type="predicted"/>
<organism evidence="2 3">
    <name type="scientific">Ruania alba</name>
    <dbReference type="NCBI Taxonomy" id="648782"/>
    <lineage>
        <taxon>Bacteria</taxon>
        <taxon>Bacillati</taxon>
        <taxon>Actinomycetota</taxon>
        <taxon>Actinomycetes</taxon>
        <taxon>Micrococcales</taxon>
        <taxon>Ruaniaceae</taxon>
        <taxon>Ruania</taxon>
    </lineage>
</organism>
<dbReference type="STRING" id="648782.SAMN04488554_0937"/>
<dbReference type="Proteomes" id="UP000199220">
    <property type="component" value="Unassembled WGS sequence"/>
</dbReference>
<reference evidence="3" key="1">
    <citation type="submission" date="2016-10" db="EMBL/GenBank/DDBJ databases">
        <authorList>
            <person name="Varghese N."/>
            <person name="Submissions S."/>
        </authorList>
    </citation>
    <scope>NUCLEOTIDE SEQUENCE [LARGE SCALE GENOMIC DNA]</scope>
    <source>
        <strain evidence="3">DSM 21368</strain>
    </source>
</reference>
<dbReference type="RefSeq" id="WP_139177590.1">
    <property type="nucleotide sequence ID" value="NZ_FNTX01000001.1"/>
</dbReference>